<accession>A0A5J4Q498</accession>
<sequence length="153" mass="17178">MKDIPNSGMAMTMDIGDPVCIHPSNKETVGKRLAYWALSETYGKKGIGYKPPVYKSMEIIGNKASIDFENMRYGLTPQWKKLSGFEIAGSDKLFYPAEAEIDLKTKKMIVFNKDVAQPVAVRYAYKNYTEASVFSVYGIPLAPFNLSSTKKRE</sequence>
<dbReference type="GO" id="GO:0001681">
    <property type="term" value="F:sialate O-acetylesterase activity"/>
    <property type="evidence" value="ECO:0007669"/>
    <property type="project" value="InterPro"/>
</dbReference>
<protein>
    <submittedName>
        <fullName evidence="1">Uncharacterized protein</fullName>
    </submittedName>
</protein>
<dbReference type="AlphaFoldDB" id="A0A5J4Q498"/>
<dbReference type="InterPro" id="IPR039329">
    <property type="entry name" value="SIAE"/>
</dbReference>
<dbReference type="EMBL" id="SNRY01005232">
    <property type="protein sequence ID" value="KAA6315493.1"/>
    <property type="molecule type" value="Genomic_DNA"/>
</dbReference>
<gene>
    <name evidence="1" type="ORF">EZS27_034054</name>
</gene>
<dbReference type="PANTHER" id="PTHR22901">
    <property type="entry name" value="SIALATE O-ACETYLESTERASE"/>
    <property type="match status" value="1"/>
</dbReference>
<comment type="caution">
    <text evidence="1">The sequence shown here is derived from an EMBL/GenBank/DDBJ whole genome shotgun (WGS) entry which is preliminary data.</text>
</comment>
<dbReference type="SUPFAM" id="SSF52266">
    <property type="entry name" value="SGNH hydrolase"/>
    <property type="match status" value="1"/>
</dbReference>
<organism evidence="1">
    <name type="scientific">termite gut metagenome</name>
    <dbReference type="NCBI Taxonomy" id="433724"/>
    <lineage>
        <taxon>unclassified sequences</taxon>
        <taxon>metagenomes</taxon>
        <taxon>organismal metagenomes</taxon>
    </lineage>
</organism>
<dbReference type="GO" id="GO:0005975">
    <property type="term" value="P:carbohydrate metabolic process"/>
    <property type="evidence" value="ECO:0007669"/>
    <property type="project" value="TreeGrafter"/>
</dbReference>
<evidence type="ECO:0000313" key="1">
    <source>
        <dbReference type="EMBL" id="KAA6315493.1"/>
    </source>
</evidence>
<proteinExistence type="predicted"/>
<dbReference type="PANTHER" id="PTHR22901:SF0">
    <property type="entry name" value="SIALATE O-ACETYLESTERASE"/>
    <property type="match status" value="1"/>
</dbReference>
<reference evidence="1" key="1">
    <citation type="submission" date="2019-03" db="EMBL/GenBank/DDBJ databases">
        <title>Single cell metagenomics reveals metabolic interactions within the superorganism composed of flagellate Streblomastix strix and complex community of Bacteroidetes bacteria on its surface.</title>
        <authorList>
            <person name="Treitli S.C."/>
            <person name="Kolisko M."/>
            <person name="Husnik F."/>
            <person name="Keeling P."/>
            <person name="Hampl V."/>
        </authorList>
    </citation>
    <scope>NUCLEOTIDE SEQUENCE</scope>
    <source>
        <strain evidence="1">STM</strain>
    </source>
</reference>
<name>A0A5J4Q498_9ZZZZ</name>